<dbReference type="GO" id="GO:0004190">
    <property type="term" value="F:aspartic-type endopeptidase activity"/>
    <property type="evidence" value="ECO:0007669"/>
    <property type="project" value="UniProtKB-EC"/>
</dbReference>
<feature type="domain" description="Prepilin type IV endopeptidase peptidase" evidence="2">
    <location>
        <begin position="49"/>
        <end position="128"/>
    </location>
</feature>
<reference evidence="3" key="1">
    <citation type="submission" date="2023-06" db="EMBL/GenBank/DDBJ databases">
        <title>MT1 and MT2 Draft Genomes of Novel Species.</title>
        <authorList>
            <person name="Venkateswaran K."/>
        </authorList>
    </citation>
    <scope>NUCLEOTIDE SEQUENCE</scope>
    <source>
        <strain evidence="3">F6_8S_P_1B</strain>
    </source>
</reference>
<dbReference type="Pfam" id="PF01478">
    <property type="entry name" value="Peptidase_A24"/>
    <property type="match status" value="1"/>
</dbReference>
<dbReference type="RefSeq" id="WP_301212391.1">
    <property type="nucleotide sequence ID" value="NZ_JAROCF010000001.1"/>
</dbReference>
<dbReference type="EMBL" id="JAROCF010000001">
    <property type="protein sequence ID" value="MDN4615806.1"/>
    <property type="molecule type" value="Genomic_DNA"/>
</dbReference>
<feature type="transmembrane region" description="Helical" evidence="1">
    <location>
        <begin position="121"/>
        <end position="141"/>
    </location>
</feature>
<accession>A0ABT8KEC8</accession>
<proteinExistence type="predicted"/>
<dbReference type="EC" id="3.4.23.43" evidence="3"/>
<feature type="transmembrane region" description="Helical" evidence="1">
    <location>
        <begin position="90"/>
        <end position="109"/>
    </location>
</feature>
<dbReference type="Gene3D" id="1.20.120.1220">
    <property type="match status" value="1"/>
</dbReference>
<protein>
    <submittedName>
        <fullName evidence="3">Prepilin peptidase</fullName>
        <ecNumber evidence="3">3.4.23.43</ecNumber>
    </submittedName>
</protein>
<keyword evidence="3" id="KW-0378">Hydrolase</keyword>
<evidence type="ECO:0000256" key="1">
    <source>
        <dbReference type="SAM" id="Phobius"/>
    </source>
</evidence>
<dbReference type="Proteomes" id="UP001174208">
    <property type="component" value="Unassembled WGS sequence"/>
</dbReference>
<evidence type="ECO:0000259" key="2">
    <source>
        <dbReference type="Pfam" id="PF01478"/>
    </source>
</evidence>
<feature type="transmembrane region" description="Helical" evidence="1">
    <location>
        <begin position="65"/>
        <end position="84"/>
    </location>
</feature>
<keyword evidence="1" id="KW-0812">Transmembrane</keyword>
<feature type="transmembrane region" description="Helical" evidence="1">
    <location>
        <begin position="153"/>
        <end position="183"/>
    </location>
</feature>
<keyword evidence="1" id="KW-1133">Transmembrane helix</keyword>
<feature type="transmembrane region" description="Helical" evidence="1">
    <location>
        <begin position="12"/>
        <end position="31"/>
    </location>
</feature>
<comment type="caution">
    <text evidence="3">The sequence shown here is derived from an EMBL/GenBank/DDBJ whole genome shotgun (WGS) entry which is preliminary data.</text>
</comment>
<keyword evidence="4" id="KW-1185">Reference proteome</keyword>
<organism evidence="3 4">
    <name type="scientific">Leifsonia williamsii</name>
    <dbReference type="NCBI Taxonomy" id="3035919"/>
    <lineage>
        <taxon>Bacteria</taxon>
        <taxon>Bacillati</taxon>
        <taxon>Actinomycetota</taxon>
        <taxon>Actinomycetes</taxon>
        <taxon>Micrococcales</taxon>
        <taxon>Microbacteriaceae</taxon>
        <taxon>Leifsonia</taxon>
    </lineage>
</organism>
<evidence type="ECO:0000313" key="3">
    <source>
        <dbReference type="EMBL" id="MDN4615806.1"/>
    </source>
</evidence>
<dbReference type="InterPro" id="IPR000045">
    <property type="entry name" value="Prepilin_IV_endopep_pep"/>
</dbReference>
<name>A0ABT8KEC8_9MICO</name>
<keyword evidence="1" id="KW-0472">Membrane</keyword>
<gene>
    <name evidence="3" type="ORF">P5G50_15240</name>
</gene>
<evidence type="ECO:0000313" key="4">
    <source>
        <dbReference type="Proteomes" id="UP001174208"/>
    </source>
</evidence>
<sequence>MGKNSPEGRLTAASVTDLVVGAALVILLVVARGGVSPGLVGAAYAAAVAARLVRTDVREHRLPNALVLPGFAFAAVGLVWDALARGSPEALGAAVVLGVAVGGALLVLASGGGLGMGDVKLATLLVVALVGVCAGGGDGGAGGSALSWAALSWAALAASAGTAVVAFVGAAFLAGGLAGVAALVGAGAWSRHDEVAFGPVLLASFLSVAVLS</sequence>